<name>A0ABY4X5A2_9SPHN</name>
<evidence type="ECO:0000256" key="1">
    <source>
        <dbReference type="SAM" id="Phobius"/>
    </source>
</evidence>
<keyword evidence="1" id="KW-1133">Transmembrane helix</keyword>
<feature type="transmembrane region" description="Helical" evidence="1">
    <location>
        <begin position="7"/>
        <end position="31"/>
    </location>
</feature>
<evidence type="ECO:0000313" key="3">
    <source>
        <dbReference type="Proteomes" id="UP001056937"/>
    </source>
</evidence>
<protein>
    <submittedName>
        <fullName evidence="2">Uncharacterized protein</fullName>
    </submittedName>
</protein>
<gene>
    <name evidence="2" type="ORF">LHA26_12160</name>
</gene>
<keyword evidence="3" id="KW-1185">Reference proteome</keyword>
<keyword evidence="1" id="KW-0472">Membrane</keyword>
<organism evidence="2 3">
    <name type="scientific">Sphingomonas morindae</name>
    <dbReference type="NCBI Taxonomy" id="1541170"/>
    <lineage>
        <taxon>Bacteria</taxon>
        <taxon>Pseudomonadati</taxon>
        <taxon>Pseudomonadota</taxon>
        <taxon>Alphaproteobacteria</taxon>
        <taxon>Sphingomonadales</taxon>
        <taxon>Sphingomonadaceae</taxon>
        <taxon>Sphingomonas</taxon>
    </lineage>
</organism>
<proteinExistence type="predicted"/>
<dbReference type="Proteomes" id="UP001056937">
    <property type="component" value="Chromosome 1"/>
</dbReference>
<keyword evidence="1" id="KW-0812">Transmembrane</keyword>
<feature type="transmembrane region" description="Helical" evidence="1">
    <location>
        <begin position="43"/>
        <end position="65"/>
    </location>
</feature>
<reference evidence="2" key="1">
    <citation type="journal article" date="2022" name="Toxins">
        <title>Genomic Analysis of Sphingopyxis sp. USTB-05 for Biodegrading Cyanobacterial Hepatotoxins.</title>
        <authorList>
            <person name="Liu C."/>
            <person name="Xu Q."/>
            <person name="Zhao Z."/>
            <person name="Zhang H."/>
            <person name="Liu X."/>
            <person name="Yin C."/>
            <person name="Liu Y."/>
            <person name="Yan H."/>
        </authorList>
    </citation>
    <scope>NUCLEOTIDE SEQUENCE</scope>
    <source>
        <strain evidence="2">NBD5</strain>
    </source>
</reference>
<evidence type="ECO:0000313" key="2">
    <source>
        <dbReference type="EMBL" id="USI72056.1"/>
    </source>
</evidence>
<feature type="transmembrane region" description="Helical" evidence="1">
    <location>
        <begin position="116"/>
        <end position="135"/>
    </location>
</feature>
<dbReference type="EMBL" id="CP084930">
    <property type="protein sequence ID" value="USI72056.1"/>
    <property type="molecule type" value="Genomic_DNA"/>
</dbReference>
<feature type="transmembrane region" description="Helical" evidence="1">
    <location>
        <begin position="86"/>
        <end position="104"/>
    </location>
</feature>
<accession>A0ABY4X5A2</accession>
<dbReference type="RefSeq" id="WP_252165865.1">
    <property type="nucleotide sequence ID" value="NZ_CP084930.1"/>
</dbReference>
<sequence length="147" mass="15896">MKLSPKAIWGLSAIVVLGLPLTMWIWCPLILEAGVLPPDGDTIVIPMFESAVFAALLAPFVAAVTRACTRSAANPIELTAWRRDRPILSIALTVATAVPFAIALCAIESEITAPRGWYGLIWLPYTLTVMLWLALTRAAAIQKRTVA</sequence>